<reference evidence="1 2" key="1">
    <citation type="submission" date="2015-11" db="EMBL/GenBank/DDBJ databases">
        <title>Genomic analysis of 38 Legionella species identifies large and diverse effector repertoires.</title>
        <authorList>
            <person name="Burstein D."/>
            <person name="Amaro F."/>
            <person name="Zusman T."/>
            <person name="Lifshitz Z."/>
            <person name="Cohen O."/>
            <person name="Gilbert J.A."/>
            <person name="Pupko T."/>
            <person name="Shuman H.A."/>
            <person name="Segal G."/>
        </authorList>
    </citation>
    <scope>NUCLEOTIDE SEQUENCE [LARGE SCALE GENOMIC DNA]</scope>
    <source>
        <strain evidence="1 2">ATCC 49504</strain>
    </source>
</reference>
<comment type="caution">
    <text evidence="1">The sequence shown here is derived from an EMBL/GenBank/DDBJ whole genome shotgun (WGS) entry which is preliminary data.</text>
</comment>
<dbReference type="Proteomes" id="UP000054785">
    <property type="component" value="Unassembled WGS sequence"/>
</dbReference>
<protein>
    <submittedName>
        <fullName evidence="1">Uncharacterized protein</fullName>
    </submittedName>
</protein>
<dbReference type="RefSeq" id="WP_058387100.1">
    <property type="nucleotide sequence ID" value="NZ_CAAAHN010000039.1"/>
</dbReference>
<sequence>MIRRSLVLFQKAFAEPIYETPKKSQLKNMEAPASSSYSPRLFTLEERARRMQQAKKIDIPVLEDLDKQLATQQNQR</sequence>
<evidence type="ECO:0000313" key="2">
    <source>
        <dbReference type="Proteomes" id="UP000054785"/>
    </source>
</evidence>
<keyword evidence="2" id="KW-1185">Reference proteome</keyword>
<dbReference type="PATRIC" id="fig|45065.4.peg.1353"/>
<name>A0A0W0TUW7_9GAMM</name>
<gene>
    <name evidence="1" type="ORF">Lgee_1253</name>
</gene>
<dbReference type="EMBL" id="LNYC01000048">
    <property type="protein sequence ID" value="KTC99162.1"/>
    <property type="molecule type" value="Genomic_DNA"/>
</dbReference>
<dbReference type="STRING" id="45065.Lgee_1253"/>
<accession>A0A0W0TUW7</accession>
<evidence type="ECO:0000313" key="1">
    <source>
        <dbReference type="EMBL" id="KTC99162.1"/>
    </source>
</evidence>
<organism evidence="1 2">
    <name type="scientific">Legionella geestiana</name>
    <dbReference type="NCBI Taxonomy" id="45065"/>
    <lineage>
        <taxon>Bacteria</taxon>
        <taxon>Pseudomonadati</taxon>
        <taxon>Pseudomonadota</taxon>
        <taxon>Gammaproteobacteria</taxon>
        <taxon>Legionellales</taxon>
        <taxon>Legionellaceae</taxon>
        <taxon>Legionella</taxon>
    </lineage>
</organism>
<proteinExistence type="predicted"/>
<dbReference type="AlphaFoldDB" id="A0A0W0TUW7"/>